<dbReference type="SUPFAM" id="SSF53850">
    <property type="entry name" value="Periplasmic binding protein-like II"/>
    <property type="match status" value="1"/>
</dbReference>
<dbReference type="PRINTS" id="PR00039">
    <property type="entry name" value="HTHLYSR"/>
</dbReference>
<comment type="similarity">
    <text evidence="1">Belongs to the LysR transcriptional regulatory family.</text>
</comment>
<dbReference type="Pfam" id="PF03466">
    <property type="entry name" value="LysR_substrate"/>
    <property type="match status" value="1"/>
</dbReference>
<dbReference type="PANTHER" id="PTHR30346">
    <property type="entry name" value="TRANSCRIPTIONAL DUAL REGULATOR HCAR-RELATED"/>
    <property type="match status" value="1"/>
</dbReference>
<dbReference type="Gene3D" id="1.10.10.10">
    <property type="entry name" value="Winged helix-like DNA-binding domain superfamily/Winged helix DNA-binding domain"/>
    <property type="match status" value="1"/>
</dbReference>
<dbReference type="SUPFAM" id="SSF46785">
    <property type="entry name" value="Winged helix' DNA-binding domain"/>
    <property type="match status" value="1"/>
</dbReference>
<feature type="domain" description="HTH lysR-type" evidence="5">
    <location>
        <begin position="2"/>
        <end position="60"/>
    </location>
</feature>
<evidence type="ECO:0000313" key="7">
    <source>
        <dbReference type="Proteomes" id="UP000614261"/>
    </source>
</evidence>
<reference evidence="7" key="1">
    <citation type="journal article" date="2019" name="Int. J. Syst. Evol. Microbiol.">
        <title>The Global Catalogue of Microorganisms (GCM) 10K type strain sequencing project: providing services to taxonomists for standard genome sequencing and annotation.</title>
        <authorList>
            <consortium name="The Broad Institute Genomics Platform"/>
            <consortium name="The Broad Institute Genome Sequencing Center for Infectious Disease"/>
            <person name="Wu L."/>
            <person name="Ma J."/>
        </authorList>
    </citation>
    <scope>NUCLEOTIDE SEQUENCE [LARGE SCALE GENOMIC DNA]</scope>
    <source>
        <strain evidence="7">CGMCC 1.12851</strain>
    </source>
</reference>
<dbReference type="Pfam" id="PF00126">
    <property type="entry name" value="HTH_1"/>
    <property type="match status" value="1"/>
</dbReference>
<keyword evidence="7" id="KW-1185">Reference proteome</keyword>
<keyword evidence="3" id="KW-0238">DNA-binding</keyword>
<protein>
    <submittedName>
        <fullName evidence="6">Transcriptional regulator</fullName>
    </submittedName>
</protein>
<dbReference type="CDD" id="cd08414">
    <property type="entry name" value="PBP2_LTTR_aromatics_like"/>
    <property type="match status" value="1"/>
</dbReference>
<dbReference type="Gene3D" id="3.40.190.10">
    <property type="entry name" value="Periplasmic binding protein-like II"/>
    <property type="match status" value="2"/>
</dbReference>
<evidence type="ECO:0000256" key="2">
    <source>
        <dbReference type="ARBA" id="ARBA00023015"/>
    </source>
</evidence>
<dbReference type="EMBL" id="BMGD01000007">
    <property type="protein sequence ID" value="GGB74904.1"/>
    <property type="molecule type" value="Genomic_DNA"/>
</dbReference>
<dbReference type="PANTHER" id="PTHR30346:SF30">
    <property type="entry name" value="SMALL NEUTRAL PROTEASE REGULATORY PROTEIN"/>
    <property type="match status" value="1"/>
</dbReference>
<comment type="caution">
    <text evidence="6">The sequence shown here is derived from an EMBL/GenBank/DDBJ whole genome shotgun (WGS) entry which is preliminary data.</text>
</comment>
<dbReference type="Proteomes" id="UP000614261">
    <property type="component" value="Unassembled WGS sequence"/>
</dbReference>
<organism evidence="6 7">
    <name type="scientific">Blastomonas aquatica</name>
    <dbReference type="NCBI Taxonomy" id="1510276"/>
    <lineage>
        <taxon>Bacteria</taxon>
        <taxon>Pseudomonadati</taxon>
        <taxon>Pseudomonadota</taxon>
        <taxon>Alphaproteobacteria</taxon>
        <taxon>Sphingomonadales</taxon>
        <taxon>Sphingomonadaceae</taxon>
        <taxon>Blastomonas</taxon>
    </lineage>
</organism>
<dbReference type="PROSITE" id="PS50931">
    <property type="entry name" value="HTH_LYSR"/>
    <property type="match status" value="1"/>
</dbReference>
<gene>
    <name evidence="6" type="ORF">GCM10010833_32660</name>
</gene>
<proteinExistence type="inferred from homology"/>
<keyword evidence="2" id="KW-0805">Transcription regulation</keyword>
<name>A0ABQ1JQD5_9SPHN</name>
<dbReference type="InterPro" id="IPR005119">
    <property type="entry name" value="LysR_subst-bd"/>
</dbReference>
<accession>A0ABQ1JQD5</accession>
<dbReference type="InterPro" id="IPR000847">
    <property type="entry name" value="LysR_HTH_N"/>
</dbReference>
<evidence type="ECO:0000256" key="3">
    <source>
        <dbReference type="ARBA" id="ARBA00023125"/>
    </source>
</evidence>
<sequence>MLDPRSLEAFLLVVGEGGFLRAADRLGCTQSVISKRIQRLEDQLGTPLLRRGGKRSVELTRAGQLFLPQARQALEAIERAERSGRRFATGDAGPIRIGYVFSAALNGVLPRLVGALTRTCPDAELQLEPMDTPSQLEAIAQRRLDIALVRPRPSYPAGTEAFCVHSEGMLLAMATTHRLAELNQVEMEQLVEETFIVPQFHEDVGLIDGIREMARQVGTPIRSIVRARDFISAATLAAAGAGVILAPESLTRLDLDGLTFRPIARQHQQLDLMLVINEDVPDAPRRVAEGFRPPARS</sequence>
<evidence type="ECO:0000313" key="6">
    <source>
        <dbReference type="EMBL" id="GGB74904.1"/>
    </source>
</evidence>
<evidence type="ECO:0000256" key="4">
    <source>
        <dbReference type="ARBA" id="ARBA00023163"/>
    </source>
</evidence>
<evidence type="ECO:0000256" key="1">
    <source>
        <dbReference type="ARBA" id="ARBA00009437"/>
    </source>
</evidence>
<dbReference type="InterPro" id="IPR036388">
    <property type="entry name" value="WH-like_DNA-bd_sf"/>
</dbReference>
<keyword evidence="4" id="KW-0804">Transcription</keyword>
<dbReference type="RefSeq" id="WP_229737102.1">
    <property type="nucleotide sequence ID" value="NZ_BMGD01000007.1"/>
</dbReference>
<evidence type="ECO:0000259" key="5">
    <source>
        <dbReference type="PROSITE" id="PS50931"/>
    </source>
</evidence>
<dbReference type="InterPro" id="IPR036390">
    <property type="entry name" value="WH_DNA-bd_sf"/>
</dbReference>